<proteinExistence type="inferred from homology"/>
<dbReference type="Proteomes" id="UP001558613">
    <property type="component" value="Unassembled WGS sequence"/>
</dbReference>
<dbReference type="PANTHER" id="PTHR22808:SF8">
    <property type="entry name" value="TRNA (CYTOSINE(34)-C(5))-METHYLTRANSFERASE, MITOCHONDRIAL"/>
    <property type="match status" value="1"/>
</dbReference>
<dbReference type="SUPFAM" id="SSF53335">
    <property type="entry name" value="S-adenosyl-L-methionine-dependent methyltransferases"/>
    <property type="match status" value="1"/>
</dbReference>
<feature type="domain" description="SAM-dependent MTase RsmB/NOP-type" evidence="7">
    <location>
        <begin position="53"/>
        <end position="346"/>
    </location>
</feature>
<keyword evidence="2 5" id="KW-0808">Transferase</keyword>
<feature type="binding site" evidence="5">
    <location>
        <position position="172"/>
    </location>
    <ligand>
        <name>S-adenosyl-L-methionine</name>
        <dbReference type="ChEBI" id="CHEBI:59789"/>
    </ligand>
</feature>
<comment type="caution">
    <text evidence="8">The sequence shown here is derived from an EMBL/GenBank/DDBJ whole genome shotgun (WGS) entry which is preliminary data.</text>
</comment>
<protein>
    <recommendedName>
        <fullName evidence="7">SAM-dependent MTase RsmB/NOP-type domain-containing protein</fullName>
    </recommendedName>
</protein>
<evidence type="ECO:0000313" key="8">
    <source>
        <dbReference type="EMBL" id="KAL1282225.1"/>
    </source>
</evidence>
<evidence type="ECO:0000259" key="7">
    <source>
        <dbReference type="PROSITE" id="PS51686"/>
    </source>
</evidence>
<evidence type="ECO:0000313" key="9">
    <source>
        <dbReference type="Proteomes" id="UP001558613"/>
    </source>
</evidence>
<evidence type="ECO:0000256" key="6">
    <source>
        <dbReference type="SAM" id="MobiDB-lite"/>
    </source>
</evidence>
<dbReference type="InterPro" id="IPR001678">
    <property type="entry name" value="MeTrfase_RsmB-F_NOP2_dom"/>
</dbReference>
<dbReference type="PROSITE" id="PS51686">
    <property type="entry name" value="SAM_MT_RSMB_NOP"/>
    <property type="match status" value="1"/>
</dbReference>
<organism evidence="8 9">
    <name type="scientific">Cirrhinus molitorella</name>
    <name type="common">mud carp</name>
    <dbReference type="NCBI Taxonomy" id="172907"/>
    <lineage>
        <taxon>Eukaryota</taxon>
        <taxon>Metazoa</taxon>
        <taxon>Chordata</taxon>
        <taxon>Craniata</taxon>
        <taxon>Vertebrata</taxon>
        <taxon>Euteleostomi</taxon>
        <taxon>Actinopterygii</taxon>
        <taxon>Neopterygii</taxon>
        <taxon>Teleostei</taxon>
        <taxon>Ostariophysi</taxon>
        <taxon>Cypriniformes</taxon>
        <taxon>Cyprinidae</taxon>
        <taxon>Labeoninae</taxon>
        <taxon>Labeonini</taxon>
        <taxon>Cirrhinus</taxon>
    </lineage>
</organism>
<dbReference type="InterPro" id="IPR023267">
    <property type="entry name" value="RCMT"/>
</dbReference>
<evidence type="ECO:0000256" key="4">
    <source>
        <dbReference type="ARBA" id="ARBA00022884"/>
    </source>
</evidence>
<dbReference type="Gene3D" id="6.20.240.40">
    <property type="match status" value="1"/>
</dbReference>
<dbReference type="InterPro" id="IPR049560">
    <property type="entry name" value="MeTrfase_RsmB-F_NOP2_cat"/>
</dbReference>
<feature type="binding site" evidence="5">
    <location>
        <position position="203"/>
    </location>
    <ligand>
        <name>S-adenosyl-L-methionine</name>
        <dbReference type="ChEBI" id="CHEBI:59789"/>
    </ligand>
</feature>
<feature type="binding site" evidence="5">
    <location>
        <begin position="149"/>
        <end position="155"/>
    </location>
    <ligand>
        <name>S-adenosyl-L-methionine</name>
        <dbReference type="ChEBI" id="CHEBI:59789"/>
    </ligand>
</feature>
<dbReference type="InterPro" id="IPR029063">
    <property type="entry name" value="SAM-dependent_MTases_sf"/>
</dbReference>
<sequence length="384" mass="43224">MVSEQSLIHLQHSVKSKPQKQVCKTVLKHFDAQYSEELGEQWRGARDVLLNPLSWQYGVLLNRFSDLTNLKQCLTELGYTNLLPQKHPESQSQDAHIPLQCFIHQDPVRIPTQSHHPGWLKQYYLLNAASLLPVLCLNVKEGENVLDLCAAPGGKSLAILQTATPGLLHCNEVDQHRHDWLLKTLESYVPPTLRDLLCVTHMDGRSIGTMRPGAYDKVLVDAPCSNDRSWLYTPDTHQGEMWLKERTQLPLLQKELLCSALAAVRPGGVVVYSTCTMSQAENQSVVEAVLASYQGVELLELEQHLIDSLSEQFCFAHFHSSVGWSLPLSGSLAQEMNYYLSEGEEKKRKGGARDWQRKSVLSKDRTESIAGLRNGPRLVEKTLK</sequence>
<comment type="similarity">
    <text evidence="5">Belongs to the class I-like SAM-binding methyltransferase superfamily. RsmB/NOP family.</text>
</comment>
<dbReference type="PRINTS" id="PR02008">
    <property type="entry name" value="RCMTFAMILY"/>
</dbReference>
<evidence type="ECO:0000256" key="2">
    <source>
        <dbReference type="ARBA" id="ARBA00022679"/>
    </source>
</evidence>
<dbReference type="PANTHER" id="PTHR22808">
    <property type="entry name" value="NCL1 YEAST -RELATED NOL1/NOP2/FMU SUN DOMAIN-CONTAINING"/>
    <property type="match status" value="1"/>
</dbReference>
<keyword evidence="1 5" id="KW-0489">Methyltransferase</keyword>
<keyword evidence="9" id="KW-1185">Reference proteome</keyword>
<feature type="binding site" evidence="5">
    <location>
        <position position="221"/>
    </location>
    <ligand>
        <name>S-adenosyl-L-methionine</name>
        <dbReference type="ChEBI" id="CHEBI:59789"/>
    </ligand>
</feature>
<name>A0ABR3NYV9_9TELE</name>
<feature type="active site" description="Nucleophile" evidence="5">
    <location>
        <position position="275"/>
    </location>
</feature>
<dbReference type="EMBL" id="JAYMGO010000001">
    <property type="protein sequence ID" value="KAL1282225.1"/>
    <property type="molecule type" value="Genomic_DNA"/>
</dbReference>
<evidence type="ECO:0000256" key="1">
    <source>
        <dbReference type="ARBA" id="ARBA00022603"/>
    </source>
</evidence>
<accession>A0ABR3NYV9</accession>
<evidence type="ECO:0000256" key="5">
    <source>
        <dbReference type="PROSITE-ProRule" id="PRU01023"/>
    </source>
</evidence>
<dbReference type="Pfam" id="PF01189">
    <property type="entry name" value="Methyltr_RsmB-F"/>
    <property type="match status" value="1"/>
</dbReference>
<keyword evidence="4 5" id="KW-0694">RNA-binding</keyword>
<reference evidence="8 9" key="1">
    <citation type="submission" date="2023-09" db="EMBL/GenBank/DDBJ databases">
        <authorList>
            <person name="Wang M."/>
        </authorList>
    </citation>
    <scope>NUCLEOTIDE SEQUENCE [LARGE SCALE GENOMIC DNA]</scope>
    <source>
        <strain evidence="8">GT-2023</strain>
        <tissue evidence="8">Liver</tissue>
    </source>
</reference>
<evidence type="ECO:0000256" key="3">
    <source>
        <dbReference type="ARBA" id="ARBA00022691"/>
    </source>
</evidence>
<gene>
    <name evidence="8" type="ORF">QQF64_001028</name>
</gene>
<keyword evidence="3 5" id="KW-0949">S-adenosyl-L-methionine</keyword>
<dbReference type="Gene3D" id="3.40.50.150">
    <property type="entry name" value="Vaccinia Virus protein VP39"/>
    <property type="match status" value="1"/>
</dbReference>
<feature type="region of interest" description="Disordered" evidence="6">
    <location>
        <begin position="343"/>
        <end position="367"/>
    </location>
</feature>